<feature type="compositionally biased region" description="Low complexity" evidence="1">
    <location>
        <begin position="38"/>
        <end position="50"/>
    </location>
</feature>
<protein>
    <recommendedName>
        <fullName evidence="2">KANL3/Tex30 alpha/beta hydrolase-like domain-containing protein</fullName>
    </recommendedName>
</protein>
<keyword evidence="4" id="KW-1185">Reference proteome</keyword>
<dbReference type="PANTHER" id="PTHR13136">
    <property type="entry name" value="TESTIS DEVELOPMENT PROTEIN PRTD"/>
    <property type="match status" value="1"/>
</dbReference>
<accession>A0ABP7DCS1</accession>
<dbReference type="SUPFAM" id="SSF53474">
    <property type="entry name" value="alpha/beta-Hydrolases"/>
    <property type="match status" value="1"/>
</dbReference>
<comment type="caution">
    <text evidence="3">The sequence shown here is derived from an EMBL/GenBank/DDBJ whole genome shotgun (WGS) entry which is preliminary data.</text>
</comment>
<proteinExistence type="predicted"/>
<organism evidence="3 4">
    <name type="scientific">Zhihengliuella alba</name>
    <dbReference type="NCBI Taxonomy" id="547018"/>
    <lineage>
        <taxon>Bacteria</taxon>
        <taxon>Bacillati</taxon>
        <taxon>Actinomycetota</taxon>
        <taxon>Actinomycetes</taxon>
        <taxon>Micrococcales</taxon>
        <taxon>Micrococcaceae</taxon>
        <taxon>Zhihengliuella</taxon>
    </lineage>
</organism>
<dbReference type="InterPro" id="IPR046879">
    <property type="entry name" value="KANL3/Tex30_Abhydrolase"/>
</dbReference>
<evidence type="ECO:0000259" key="2">
    <source>
        <dbReference type="Pfam" id="PF20408"/>
    </source>
</evidence>
<dbReference type="InterPro" id="IPR026555">
    <property type="entry name" value="NSL3/Tex30"/>
</dbReference>
<dbReference type="PANTHER" id="PTHR13136:SF11">
    <property type="entry name" value="TESTIS-EXPRESSED PROTEIN 30"/>
    <property type="match status" value="1"/>
</dbReference>
<name>A0ABP7DCS1_9MICC</name>
<dbReference type="Gene3D" id="3.40.50.1820">
    <property type="entry name" value="alpha/beta hydrolase"/>
    <property type="match status" value="1"/>
</dbReference>
<feature type="domain" description="KANL3/Tex30 alpha/beta hydrolase-like" evidence="2">
    <location>
        <begin position="49"/>
        <end position="222"/>
    </location>
</feature>
<feature type="region of interest" description="Disordered" evidence="1">
    <location>
        <begin position="24"/>
        <end position="50"/>
    </location>
</feature>
<evidence type="ECO:0000256" key="1">
    <source>
        <dbReference type="SAM" id="MobiDB-lite"/>
    </source>
</evidence>
<gene>
    <name evidence="3" type="ORF">GCM10022377_15030</name>
</gene>
<dbReference type="EMBL" id="BAABCJ010000002">
    <property type="protein sequence ID" value="GAA3702384.1"/>
    <property type="molecule type" value="Genomic_DNA"/>
</dbReference>
<sequence length="248" mass="26453">MVTHSPVAIPVRAETPQGVVETEVNGRWTLPASPDVEGSTTTSGGPSGKPTVVLAHGAGAGMEHPFMRGAAEGLARLGLRVLRFNFPYMDAGKKFPDRPPLAVGTWRSVMRFAAEHVDGPLWAAGKSFGGRMASMAVAEGMEAAGLVYLGYPLHAPGKPEKLRDEHLYGLAVPQLFLQGTRDTFAQSDLLEGVVQRLEQDQPGRTRLVWIDGGDHSFAVKGVKREPADVAAELGAHVAAFLTQDPSLR</sequence>
<dbReference type="InterPro" id="IPR029058">
    <property type="entry name" value="AB_hydrolase_fold"/>
</dbReference>
<evidence type="ECO:0000313" key="4">
    <source>
        <dbReference type="Proteomes" id="UP001501536"/>
    </source>
</evidence>
<dbReference type="RefSeq" id="WP_344882330.1">
    <property type="nucleotide sequence ID" value="NZ_BAABCJ010000002.1"/>
</dbReference>
<dbReference type="Pfam" id="PF20408">
    <property type="entry name" value="Abhydrolase_11"/>
    <property type="match status" value="1"/>
</dbReference>
<reference evidence="4" key="1">
    <citation type="journal article" date="2019" name="Int. J. Syst. Evol. Microbiol.">
        <title>The Global Catalogue of Microorganisms (GCM) 10K type strain sequencing project: providing services to taxonomists for standard genome sequencing and annotation.</title>
        <authorList>
            <consortium name="The Broad Institute Genomics Platform"/>
            <consortium name="The Broad Institute Genome Sequencing Center for Infectious Disease"/>
            <person name="Wu L."/>
            <person name="Ma J."/>
        </authorList>
    </citation>
    <scope>NUCLEOTIDE SEQUENCE [LARGE SCALE GENOMIC DNA]</scope>
    <source>
        <strain evidence="4">JCM 16961</strain>
    </source>
</reference>
<dbReference type="Proteomes" id="UP001501536">
    <property type="component" value="Unassembled WGS sequence"/>
</dbReference>
<evidence type="ECO:0000313" key="3">
    <source>
        <dbReference type="EMBL" id="GAA3702384.1"/>
    </source>
</evidence>